<organism evidence="8 9">
    <name type="scientific">Marinicauda algicola</name>
    <dbReference type="NCBI Taxonomy" id="2029849"/>
    <lineage>
        <taxon>Bacteria</taxon>
        <taxon>Pseudomonadati</taxon>
        <taxon>Pseudomonadota</taxon>
        <taxon>Alphaproteobacteria</taxon>
        <taxon>Maricaulales</taxon>
        <taxon>Maricaulaceae</taxon>
        <taxon>Marinicauda</taxon>
    </lineage>
</organism>
<dbReference type="Gene3D" id="3.90.25.10">
    <property type="entry name" value="UDP-galactose 4-epimerase, domain 1"/>
    <property type="match status" value="1"/>
</dbReference>
<comment type="caution">
    <text evidence="8">The sequence shown here is derived from an EMBL/GenBank/DDBJ whole genome shotgun (WGS) entry which is preliminary data.</text>
</comment>
<dbReference type="OrthoDB" id="9803892at2"/>
<dbReference type="InterPro" id="IPR029903">
    <property type="entry name" value="RmlD-like-bd"/>
</dbReference>
<dbReference type="Proteomes" id="UP000308054">
    <property type="component" value="Unassembled WGS sequence"/>
</dbReference>
<comment type="function">
    <text evidence="6">Catalyzes the reduction of dTDP-6-deoxy-L-lyxo-4-hexulose to yield dTDP-L-rhamnose.</text>
</comment>
<comment type="similarity">
    <text evidence="2 6">Belongs to the dTDP-4-dehydrorhamnose reductase family.</text>
</comment>
<evidence type="ECO:0000313" key="9">
    <source>
        <dbReference type="Proteomes" id="UP000308054"/>
    </source>
</evidence>
<reference evidence="8 9" key="1">
    <citation type="journal article" date="2017" name="Int. J. Syst. Evol. Microbiol.">
        <title>Marinicauda algicola sp. nov., isolated from a marine red alga Rhodosorus marinus.</title>
        <authorList>
            <person name="Jeong S.E."/>
            <person name="Jeon S.H."/>
            <person name="Chun B.H."/>
            <person name="Kim D.W."/>
            <person name="Jeon C.O."/>
        </authorList>
    </citation>
    <scope>NUCLEOTIDE SEQUENCE [LARGE SCALE GENOMIC DNA]</scope>
    <source>
        <strain evidence="8 9">JCM 31718</strain>
    </source>
</reference>
<gene>
    <name evidence="8" type="primary">rfbD</name>
    <name evidence="8" type="ORF">E5163_04080</name>
</gene>
<dbReference type="NCBIfam" id="TIGR01214">
    <property type="entry name" value="rmlD"/>
    <property type="match status" value="1"/>
</dbReference>
<dbReference type="GO" id="GO:0008831">
    <property type="term" value="F:dTDP-4-dehydrorhamnose reductase activity"/>
    <property type="evidence" value="ECO:0007669"/>
    <property type="project" value="UniProtKB-EC"/>
</dbReference>
<keyword evidence="9" id="KW-1185">Reference proteome</keyword>
<evidence type="ECO:0000313" key="8">
    <source>
        <dbReference type="EMBL" id="TGY90312.1"/>
    </source>
</evidence>
<dbReference type="Pfam" id="PF04321">
    <property type="entry name" value="RmlD_sub_bind"/>
    <property type="match status" value="1"/>
</dbReference>
<comment type="cofactor">
    <cofactor evidence="6">
        <name>Mg(2+)</name>
        <dbReference type="ChEBI" id="CHEBI:18420"/>
    </cofactor>
    <text evidence="6">Binds 1 Mg(2+) ion per monomer.</text>
</comment>
<name>A0A4S2H4T1_9PROT</name>
<dbReference type="InterPro" id="IPR036291">
    <property type="entry name" value="NAD(P)-bd_dom_sf"/>
</dbReference>
<sequence length="302" mass="32217">MKRVPILQFGATGQVAREMILRAAAAGADVHALPREACDLTDSTAVARAVLDAPAGTAIVVNAAAYTAVDKAETDRETAMAVNAEAPAAMARACQERGLGFIHLSTDYVFNGDKPTPYVEDDPVAPIGRYGESKLAGEAAVREAHPDAVIIRTSWVFSPWGKNFLRTMMRLACERDELGIVDDQHGSPTPAGEVADAVLRVAAVLAENPQGYGGVYHFSGGEPTTWKQFADAIFAEMTRRGLKVPRVNAITTSQYPTPAARPAHSVLDCTKIGRVFNIQPADWKAALRRDVGMAVQDGDTSS</sequence>
<evidence type="ECO:0000256" key="4">
    <source>
        <dbReference type="ARBA" id="ARBA00017099"/>
    </source>
</evidence>
<dbReference type="CDD" id="cd05254">
    <property type="entry name" value="dTDP_HR_like_SDR_e"/>
    <property type="match status" value="1"/>
</dbReference>
<comment type="catalytic activity">
    <reaction evidence="5 6">
        <text>dTDP-beta-L-rhamnose + NADP(+) = dTDP-4-dehydro-beta-L-rhamnose + NADPH + H(+)</text>
        <dbReference type="Rhea" id="RHEA:21796"/>
        <dbReference type="ChEBI" id="CHEBI:15378"/>
        <dbReference type="ChEBI" id="CHEBI:57510"/>
        <dbReference type="ChEBI" id="CHEBI:57783"/>
        <dbReference type="ChEBI" id="CHEBI:58349"/>
        <dbReference type="ChEBI" id="CHEBI:62830"/>
        <dbReference type="EC" id="1.1.1.133"/>
    </reaction>
</comment>
<keyword evidence="6 8" id="KW-0560">Oxidoreductase</keyword>
<dbReference type="InterPro" id="IPR005913">
    <property type="entry name" value="dTDP_dehydrorham_reduct"/>
</dbReference>
<dbReference type="AlphaFoldDB" id="A0A4S2H4T1"/>
<dbReference type="EC" id="1.1.1.133" evidence="3 6"/>
<evidence type="ECO:0000256" key="1">
    <source>
        <dbReference type="ARBA" id="ARBA00004781"/>
    </source>
</evidence>
<evidence type="ECO:0000256" key="6">
    <source>
        <dbReference type="RuleBase" id="RU364082"/>
    </source>
</evidence>
<evidence type="ECO:0000259" key="7">
    <source>
        <dbReference type="Pfam" id="PF04321"/>
    </source>
</evidence>
<comment type="pathway">
    <text evidence="1 6">Carbohydrate biosynthesis; dTDP-L-rhamnose biosynthesis.</text>
</comment>
<evidence type="ECO:0000256" key="3">
    <source>
        <dbReference type="ARBA" id="ARBA00012929"/>
    </source>
</evidence>
<evidence type="ECO:0000256" key="5">
    <source>
        <dbReference type="ARBA" id="ARBA00048200"/>
    </source>
</evidence>
<evidence type="ECO:0000256" key="2">
    <source>
        <dbReference type="ARBA" id="ARBA00010944"/>
    </source>
</evidence>
<dbReference type="UniPathway" id="UPA00124"/>
<dbReference type="PANTHER" id="PTHR10491:SF4">
    <property type="entry name" value="METHIONINE ADENOSYLTRANSFERASE 2 SUBUNIT BETA"/>
    <property type="match status" value="1"/>
</dbReference>
<protein>
    <recommendedName>
        <fullName evidence="4 6">dTDP-4-dehydrorhamnose reductase</fullName>
        <ecNumber evidence="3 6">1.1.1.133</ecNumber>
    </recommendedName>
</protein>
<dbReference type="EMBL" id="SRXW01000001">
    <property type="protein sequence ID" value="TGY90312.1"/>
    <property type="molecule type" value="Genomic_DNA"/>
</dbReference>
<dbReference type="RefSeq" id="WP_135994810.1">
    <property type="nucleotide sequence ID" value="NZ_CP071057.1"/>
</dbReference>
<dbReference type="SUPFAM" id="SSF51735">
    <property type="entry name" value="NAD(P)-binding Rossmann-fold domains"/>
    <property type="match status" value="1"/>
</dbReference>
<dbReference type="GO" id="GO:0019305">
    <property type="term" value="P:dTDP-rhamnose biosynthetic process"/>
    <property type="evidence" value="ECO:0007669"/>
    <property type="project" value="UniProtKB-UniPathway"/>
</dbReference>
<dbReference type="Gene3D" id="3.40.50.720">
    <property type="entry name" value="NAD(P)-binding Rossmann-like Domain"/>
    <property type="match status" value="1"/>
</dbReference>
<accession>A0A4S2H4T1</accession>
<keyword evidence="6" id="KW-0521">NADP</keyword>
<dbReference type="PANTHER" id="PTHR10491">
    <property type="entry name" value="DTDP-4-DEHYDRORHAMNOSE REDUCTASE"/>
    <property type="match status" value="1"/>
</dbReference>
<proteinExistence type="inferred from homology"/>
<feature type="domain" description="RmlD-like substrate binding" evidence="7">
    <location>
        <begin position="6"/>
        <end position="289"/>
    </location>
</feature>